<comment type="caution">
    <text evidence="3">The sequence shown here is derived from an EMBL/GenBank/DDBJ whole genome shotgun (WGS) entry which is preliminary data.</text>
</comment>
<proteinExistence type="predicted"/>
<evidence type="ECO:0000313" key="3">
    <source>
        <dbReference type="EMBL" id="OGL79083.1"/>
    </source>
</evidence>
<feature type="region of interest" description="Disordered" evidence="1">
    <location>
        <begin position="242"/>
        <end position="264"/>
    </location>
</feature>
<evidence type="ECO:0000256" key="1">
    <source>
        <dbReference type="SAM" id="MobiDB-lite"/>
    </source>
</evidence>
<organism evidence="3 4">
    <name type="scientific">Candidatus Uhrbacteria bacterium RIFCSPHIGHO2_12_FULL_60_25</name>
    <dbReference type="NCBI Taxonomy" id="1802399"/>
    <lineage>
        <taxon>Bacteria</taxon>
        <taxon>Candidatus Uhriibacteriota</taxon>
    </lineage>
</organism>
<accession>A0A1F7ULC4</accession>
<protein>
    <recommendedName>
        <fullName evidence="5">GAF domain-containing protein</fullName>
    </recommendedName>
</protein>
<keyword evidence="2" id="KW-0812">Transmembrane</keyword>
<dbReference type="STRING" id="1802399.A3E39_02450"/>
<evidence type="ECO:0000313" key="4">
    <source>
        <dbReference type="Proteomes" id="UP000176603"/>
    </source>
</evidence>
<name>A0A1F7ULC4_9BACT</name>
<keyword evidence="2" id="KW-0472">Membrane</keyword>
<feature type="compositionally biased region" description="Polar residues" evidence="1">
    <location>
        <begin position="246"/>
        <end position="255"/>
    </location>
</feature>
<feature type="transmembrane region" description="Helical" evidence="2">
    <location>
        <begin position="7"/>
        <end position="28"/>
    </location>
</feature>
<reference evidence="3 4" key="1">
    <citation type="journal article" date="2016" name="Nat. Commun.">
        <title>Thousands of microbial genomes shed light on interconnected biogeochemical processes in an aquifer system.</title>
        <authorList>
            <person name="Anantharaman K."/>
            <person name="Brown C.T."/>
            <person name="Hug L.A."/>
            <person name="Sharon I."/>
            <person name="Castelle C.J."/>
            <person name="Probst A.J."/>
            <person name="Thomas B.C."/>
            <person name="Singh A."/>
            <person name="Wilkins M.J."/>
            <person name="Karaoz U."/>
            <person name="Brodie E.L."/>
            <person name="Williams K.H."/>
            <person name="Hubbard S.S."/>
            <person name="Banfield J.F."/>
        </authorList>
    </citation>
    <scope>NUCLEOTIDE SEQUENCE [LARGE SCALE GENOMIC DNA]</scope>
</reference>
<gene>
    <name evidence="3" type="ORF">A3E39_02450</name>
</gene>
<dbReference type="AlphaFoldDB" id="A0A1F7ULC4"/>
<dbReference type="EMBL" id="MGEH01000018">
    <property type="protein sequence ID" value="OGL79083.1"/>
    <property type="molecule type" value="Genomic_DNA"/>
</dbReference>
<keyword evidence="2" id="KW-1133">Transmembrane helix</keyword>
<sequence>MPRLPRLEWISVIYLAVFVLAVLSPSLVRRDVFGIPEEHAEEILIFLFGLVGLMTFSLYDRVVEWREKERDEARDDRDKAKKELVASYEYIGAVNRQNDAMKRLANEAATTLTGGERVSKELFQSLAMNAATLVRGEHAAIRFVALDRLRTLREFLVDPLNQLRVPNKDLKLAHDEGRTHCYVRSEDGHETLVIPSDRNDLTCKAFILVQTSPGDVPDVDAGLLKVYANQAEVLYRVLNGNREQETGNGSDTVPSSRIPVPDSV</sequence>
<evidence type="ECO:0000256" key="2">
    <source>
        <dbReference type="SAM" id="Phobius"/>
    </source>
</evidence>
<evidence type="ECO:0008006" key="5">
    <source>
        <dbReference type="Google" id="ProtNLM"/>
    </source>
</evidence>
<feature type="transmembrane region" description="Helical" evidence="2">
    <location>
        <begin position="43"/>
        <end position="60"/>
    </location>
</feature>
<dbReference type="Proteomes" id="UP000176603">
    <property type="component" value="Unassembled WGS sequence"/>
</dbReference>